<dbReference type="RefSeq" id="WP_017493705.1">
    <property type="nucleotide sequence ID" value="NZ_CAUQAZ010000081.1"/>
</dbReference>
<comment type="caution">
    <text evidence="1">The sequence shown here is derived from an EMBL/GenBank/DDBJ whole genome shotgun (WGS) entry which is preliminary data.</text>
</comment>
<accession>A0A1X0WDG7</accession>
<name>A0A1X0WDG7_9GAMM</name>
<evidence type="ECO:0000313" key="2">
    <source>
        <dbReference type="Proteomes" id="UP000192536"/>
    </source>
</evidence>
<organism evidence="1 2">
    <name type="scientific">Rouxiella badensis</name>
    <dbReference type="NCBI Taxonomy" id="1646377"/>
    <lineage>
        <taxon>Bacteria</taxon>
        <taxon>Pseudomonadati</taxon>
        <taxon>Pseudomonadota</taxon>
        <taxon>Gammaproteobacteria</taxon>
        <taxon>Enterobacterales</taxon>
        <taxon>Yersiniaceae</taxon>
        <taxon>Rouxiella</taxon>
    </lineage>
</organism>
<keyword evidence="2" id="KW-1185">Reference proteome</keyword>
<proteinExistence type="predicted"/>
<evidence type="ECO:0000313" key="1">
    <source>
        <dbReference type="EMBL" id="ORJ24773.1"/>
    </source>
</evidence>
<protein>
    <submittedName>
        <fullName evidence="1">Uncharacterized protein</fullName>
    </submittedName>
</protein>
<dbReference type="STRING" id="1646377.BS640_14695"/>
<reference evidence="1 2" key="1">
    <citation type="journal article" date="2017" name="Int. J. Syst. Evol. Microbiol.">
        <title>Rouxiella badensis sp. nov. and Rouxiella silvae sp. nov. isolated from peat bog soil in Germany and emendation of the genus description.</title>
        <authorList>
            <person name="Le Fleche-Mateos A."/>
            <person name="Kugler J.H."/>
            <person name="Hansen S.H."/>
            <person name="Syldatk C."/>
            <person name="Hausmann R."/>
            <person name="Lomprez F."/>
            <person name="Vandenbogaert M."/>
            <person name="Manuguerra J.C."/>
            <person name="Grimont P.A."/>
        </authorList>
    </citation>
    <scope>NUCLEOTIDE SEQUENCE [LARGE SCALE GENOMIC DNA]</scope>
    <source>
        <strain evidence="1 2">DSM 100043</strain>
    </source>
</reference>
<dbReference type="AlphaFoldDB" id="A0A1X0WDG7"/>
<dbReference type="Proteomes" id="UP000192536">
    <property type="component" value="Unassembled WGS sequence"/>
</dbReference>
<gene>
    <name evidence="1" type="ORF">BS640_14695</name>
</gene>
<sequence length="89" mass="9888">MSEAMFEQAPLPLLTQFTLGDKVTLVTFPVGNPPVSYRLETRITEVEDGNYEGEITKVTPMGREAFDQHHFHVGGHVEFETSNILGNAP</sequence>
<dbReference type="EMBL" id="MRWE01000024">
    <property type="protein sequence ID" value="ORJ24773.1"/>
    <property type="molecule type" value="Genomic_DNA"/>
</dbReference>